<dbReference type="InterPro" id="IPR033116">
    <property type="entry name" value="TRYPSIN_SER"/>
</dbReference>
<evidence type="ECO:0000256" key="7">
    <source>
        <dbReference type="ARBA" id="ARBA00023145"/>
    </source>
</evidence>
<organism evidence="12">
    <name type="scientific">Timema genevievae</name>
    <name type="common">Walking stick</name>
    <dbReference type="NCBI Taxonomy" id="629358"/>
    <lineage>
        <taxon>Eukaryota</taxon>
        <taxon>Metazoa</taxon>
        <taxon>Ecdysozoa</taxon>
        <taxon>Arthropoda</taxon>
        <taxon>Hexapoda</taxon>
        <taxon>Insecta</taxon>
        <taxon>Pterygota</taxon>
        <taxon>Neoptera</taxon>
        <taxon>Polyneoptera</taxon>
        <taxon>Phasmatodea</taxon>
        <taxon>Timematodea</taxon>
        <taxon>Timematoidea</taxon>
        <taxon>Timematidae</taxon>
        <taxon>Timema</taxon>
    </lineage>
</organism>
<reference evidence="12" key="1">
    <citation type="submission" date="2020-11" db="EMBL/GenBank/DDBJ databases">
        <authorList>
            <person name="Tran Van P."/>
        </authorList>
    </citation>
    <scope>NUCLEOTIDE SEQUENCE</scope>
</reference>
<proteinExistence type="predicted"/>
<evidence type="ECO:0000256" key="10">
    <source>
        <dbReference type="SAM" id="SignalP"/>
    </source>
</evidence>
<dbReference type="Pfam" id="PF00089">
    <property type="entry name" value="Trypsin"/>
    <property type="match status" value="1"/>
</dbReference>
<dbReference type="InterPro" id="IPR001254">
    <property type="entry name" value="Trypsin_dom"/>
</dbReference>
<evidence type="ECO:0000256" key="6">
    <source>
        <dbReference type="ARBA" id="ARBA00022825"/>
    </source>
</evidence>
<dbReference type="AlphaFoldDB" id="A0A7R9K6X7"/>
<keyword evidence="3 9" id="KW-0645">Protease</keyword>
<evidence type="ECO:0000256" key="1">
    <source>
        <dbReference type="ARBA" id="ARBA00004613"/>
    </source>
</evidence>
<protein>
    <recommendedName>
        <fullName evidence="11">Peptidase S1 domain-containing protein</fullName>
    </recommendedName>
</protein>
<evidence type="ECO:0000256" key="4">
    <source>
        <dbReference type="ARBA" id="ARBA00022729"/>
    </source>
</evidence>
<keyword evidence="6 9" id="KW-0720">Serine protease</keyword>
<dbReference type="Gene3D" id="2.40.10.10">
    <property type="entry name" value="Trypsin-like serine proteases"/>
    <property type="match status" value="1"/>
</dbReference>
<feature type="domain" description="Peptidase S1" evidence="11">
    <location>
        <begin position="76"/>
        <end position="307"/>
    </location>
</feature>
<gene>
    <name evidence="12" type="ORF">TGEB3V08_LOCUS10246</name>
</gene>
<dbReference type="CDD" id="cd00190">
    <property type="entry name" value="Tryp_SPc"/>
    <property type="match status" value="1"/>
</dbReference>
<evidence type="ECO:0000256" key="5">
    <source>
        <dbReference type="ARBA" id="ARBA00022801"/>
    </source>
</evidence>
<keyword evidence="7" id="KW-0865">Zymogen</keyword>
<dbReference type="InterPro" id="IPR051333">
    <property type="entry name" value="CLIP_Serine_Protease"/>
</dbReference>
<dbReference type="EMBL" id="OE845596">
    <property type="protein sequence ID" value="CAD7607794.1"/>
    <property type="molecule type" value="Genomic_DNA"/>
</dbReference>
<dbReference type="PROSITE" id="PS50240">
    <property type="entry name" value="TRYPSIN_DOM"/>
    <property type="match status" value="1"/>
</dbReference>
<evidence type="ECO:0000256" key="3">
    <source>
        <dbReference type="ARBA" id="ARBA00022670"/>
    </source>
</evidence>
<dbReference type="InterPro" id="IPR001314">
    <property type="entry name" value="Peptidase_S1A"/>
</dbReference>
<name>A0A7R9K6X7_TIMGE</name>
<evidence type="ECO:0000256" key="2">
    <source>
        <dbReference type="ARBA" id="ARBA00022525"/>
    </source>
</evidence>
<evidence type="ECO:0000313" key="12">
    <source>
        <dbReference type="EMBL" id="CAD7607794.1"/>
    </source>
</evidence>
<dbReference type="PROSITE" id="PS00135">
    <property type="entry name" value="TRYPSIN_SER"/>
    <property type="match status" value="1"/>
</dbReference>
<dbReference type="PRINTS" id="PR00722">
    <property type="entry name" value="CHYMOTRYPSIN"/>
</dbReference>
<comment type="subcellular location">
    <subcellularLocation>
        <location evidence="1">Secreted</location>
    </subcellularLocation>
</comment>
<dbReference type="PANTHER" id="PTHR24260">
    <property type="match status" value="1"/>
</dbReference>
<accession>A0A7R9K6X7</accession>
<keyword evidence="4 10" id="KW-0732">Signal</keyword>
<dbReference type="InterPro" id="IPR043504">
    <property type="entry name" value="Peptidase_S1_PA_chymotrypsin"/>
</dbReference>
<dbReference type="GO" id="GO:0005576">
    <property type="term" value="C:extracellular region"/>
    <property type="evidence" value="ECO:0007669"/>
    <property type="project" value="UniProtKB-SubCell"/>
</dbReference>
<dbReference type="PROSITE" id="PS00134">
    <property type="entry name" value="TRYPSIN_HIS"/>
    <property type="match status" value="1"/>
</dbReference>
<keyword evidence="8" id="KW-1015">Disulfide bond</keyword>
<feature type="signal peptide" evidence="10">
    <location>
        <begin position="1"/>
        <end position="16"/>
    </location>
</feature>
<dbReference type="GO" id="GO:0006508">
    <property type="term" value="P:proteolysis"/>
    <property type="evidence" value="ECO:0007669"/>
    <property type="project" value="UniProtKB-KW"/>
</dbReference>
<dbReference type="SMART" id="SM00020">
    <property type="entry name" value="Tryp_SPc"/>
    <property type="match status" value="1"/>
</dbReference>
<keyword evidence="5 9" id="KW-0378">Hydrolase</keyword>
<evidence type="ECO:0000259" key="11">
    <source>
        <dbReference type="PROSITE" id="PS50240"/>
    </source>
</evidence>
<dbReference type="SUPFAM" id="SSF50494">
    <property type="entry name" value="Trypsin-like serine proteases"/>
    <property type="match status" value="1"/>
</dbReference>
<sequence length="340" mass="35179">MKFLLVVALYLAATKAEVVPRAVFVKLNPSNTAAEWEQIYKNQEYTPEFYPDYIPGTEPQPEEAGVVTVKAPESRIITGSVAARGLIPWQALVILAGSGLCGGSLISNSWVLTAAHCAEGVSTFTVTLGSTSRAAAQSGSVTQTLRSAVIHGSYNPDPVANDIALLQLTSAVASSSFIAPVRLPSFSQASTSFAGSAARVSGFGRISSSNSNVSPNLLYADVSIIANSECARLLGSGILSSNICTLGSNGRSPCNGDSGGPLVIQEADGIFTEVGVVSFGVEDCPANAPGAFARVTSYLQWISASSGIAIPLALPSVPRFARVTSYLQWISASSGIAIRA</sequence>
<evidence type="ECO:0000256" key="9">
    <source>
        <dbReference type="RuleBase" id="RU363034"/>
    </source>
</evidence>
<keyword evidence="2" id="KW-0964">Secreted</keyword>
<dbReference type="InterPro" id="IPR009003">
    <property type="entry name" value="Peptidase_S1_PA"/>
</dbReference>
<feature type="chain" id="PRO_5030940279" description="Peptidase S1 domain-containing protein" evidence="10">
    <location>
        <begin position="17"/>
        <end position="340"/>
    </location>
</feature>
<dbReference type="InterPro" id="IPR018114">
    <property type="entry name" value="TRYPSIN_HIS"/>
</dbReference>
<evidence type="ECO:0000256" key="8">
    <source>
        <dbReference type="ARBA" id="ARBA00023157"/>
    </source>
</evidence>
<dbReference type="PANTHER" id="PTHR24260:SF134">
    <property type="entry name" value="AT07769P-RELATED"/>
    <property type="match status" value="1"/>
</dbReference>
<dbReference type="GO" id="GO:0004252">
    <property type="term" value="F:serine-type endopeptidase activity"/>
    <property type="evidence" value="ECO:0007669"/>
    <property type="project" value="InterPro"/>
</dbReference>
<dbReference type="FunFam" id="2.40.10.10:FF:000146">
    <property type="entry name" value="Serine protease 53"/>
    <property type="match status" value="1"/>
</dbReference>